<dbReference type="Proteomes" id="UP000242638">
    <property type="component" value="Unassembled WGS sequence"/>
</dbReference>
<evidence type="ECO:0000313" key="3">
    <source>
        <dbReference type="Ensembl" id="ENSPREP00000000345.1"/>
    </source>
</evidence>
<dbReference type="SMART" id="SM00280">
    <property type="entry name" value="KAZAL"/>
    <property type="match status" value="1"/>
</dbReference>
<reference evidence="4" key="1">
    <citation type="submission" date="2013-11" db="EMBL/GenBank/DDBJ databases">
        <title>The genomic landscape of the Guanapo guppy.</title>
        <authorList>
            <person name="Kuenstner A."/>
            <person name="Dreyer C."/>
        </authorList>
    </citation>
    <scope>NUCLEOTIDE SEQUENCE</scope>
    <source>
        <strain evidence="4">Guanapo</strain>
    </source>
</reference>
<feature type="signal peptide" evidence="1">
    <location>
        <begin position="1"/>
        <end position="22"/>
    </location>
</feature>
<feature type="domain" description="Kazal-like" evidence="2">
    <location>
        <begin position="19"/>
        <end position="58"/>
    </location>
</feature>
<dbReference type="AlphaFoldDB" id="A0A3P9MT02"/>
<dbReference type="InterPro" id="IPR002350">
    <property type="entry name" value="Kazal_dom"/>
</dbReference>
<dbReference type="PROSITE" id="PS51465">
    <property type="entry name" value="KAZAL_2"/>
    <property type="match status" value="1"/>
</dbReference>
<dbReference type="PROSITE" id="PS00282">
    <property type="entry name" value="KAZAL_1"/>
    <property type="match status" value="1"/>
</dbReference>
<dbReference type="Pfam" id="PF00050">
    <property type="entry name" value="Kazal_1"/>
    <property type="match status" value="1"/>
</dbReference>
<reference evidence="3" key="3">
    <citation type="submission" date="2025-09" db="UniProtKB">
        <authorList>
            <consortium name="Ensembl"/>
        </authorList>
    </citation>
    <scope>IDENTIFICATION</scope>
    <source>
        <strain evidence="3">Guanapo</strain>
    </source>
</reference>
<sequence length="58" mass="6346">LPIAGIYLLLLIILHNVGISYAHQCPPKTFGCTKIKFPVCGTDGVTYSNSCMLCKEMK</sequence>
<keyword evidence="4" id="KW-1185">Reference proteome</keyword>
<evidence type="ECO:0000259" key="2">
    <source>
        <dbReference type="PROSITE" id="PS51465"/>
    </source>
</evidence>
<name>A0A3P9MT02_POERE</name>
<dbReference type="SUPFAM" id="SSF100895">
    <property type="entry name" value="Kazal-type serine protease inhibitors"/>
    <property type="match status" value="1"/>
</dbReference>
<protein>
    <recommendedName>
        <fullName evidence="2">Kazal-like domain-containing protein</fullName>
    </recommendedName>
</protein>
<dbReference type="InterPro" id="IPR036058">
    <property type="entry name" value="Kazal_dom_sf"/>
</dbReference>
<organism evidence="3 4">
    <name type="scientific">Poecilia reticulata</name>
    <name type="common">Guppy</name>
    <name type="synonym">Acanthophacelus reticulatus</name>
    <dbReference type="NCBI Taxonomy" id="8081"/>
    <lineage>
        <taxon>Eukaryota</taxon>
        <taxon>Metazoa</taxon>
        <taxon>Chordata</taxon>
        <taxon>Craniata</taxon>
        <taxon>Vertebrata</taxon>
        <taxon>Euteleostomi</taxon>
        <taxon>Actinopterygii</taxon>
        <taxon>Neopterygii</taxon>
        <taxon>Teleostei</taxon>
        <taxon>Neoteleostei</taxon>
        <taxon>Acanthomorphata</taxon>
        <taxon>Ovalentaria</taxon>
        <taxon>Atherinomorphae</taxon>
        <taxon>Cyprinodontiformes</taxon>
        <taxon>Poeciliidae</taxon>
        <taxon>Poeciliinae</taxon>
        <taxon>Poecilia</taxon>
    </lineage>
</organism>
<reference evidence="3" key="2">
    <citation type="submission" date="2025-08" db="UniProtKB">
        <authorList>
            <consortium name="Ensembl"/>
        </authorList>
    </citation>
    <scope>IDENTIFICATION</scope>
    <source>
        <strain evidence="3">Guanapo</strain>
    </source>
</reference>
<keyword evidence="1" id="KW-0732">Signal</keyword>
<dbReference type="OMA" id="CMLCKEM"/>
<dbReference type="Ensembl" id="ENSPRET00000000369.1">
    <property type="protein sequence ID" value="ENSPREP00000000345.1"/>
    <property type="gene ID" value="ENSPREG00000000268.1"/>
</dbReference>
<dbReference type="Gene3D" id="3.30.60.30">
    <property type="match status" value="1"/>
</dbReference>
<evidence type="ECO:0000256" key="1">
    <source>
        <dbReference type="SAM" id="SignalP"/>
    </source>
</evidence>
<accession>A0A3P9MT02</accession>
<proteinExistence type="predicted"/>
<feature type="chain" id="PRO_5018297451" description="Kazal-like domain-containing protein" evidence="1">
    <location>
        <begin position="23"/>
        <end position="58"/>
    </location>
</feature>
<evidence type="ECO:0000313" key="4">
    <source>
        <dbReference type="Proteomes" id="UP000242638"/>
    </source>
</evidence>